<dbReference type="STRING" id="1328314.Achr_20530"/>
<evidence type="ECO:0000313" key="2">
    <source>
        <dbReference type="Proteomes" id="UP000068210"/>
    </source>
</evidence>
<name>A0A0C4WI19_9GAMM</name>
<accession>A0A0C4WI19</accession>
<proteinExistence type="predicted"/>
<sequence length="223" mass="24687">MPRTAAEYREQLKALLPPGIAFPREHGTHLEDLLDGMAQELARIDARGERLIIEANPLSTSELLADWERVAGLPDNCTGTLETTLQGRRNALISKLTATGGQSPAYFIEVARALGYEVNISEFRPFRAGMSQAGDPLTSGDWVHTWRLNTHETTVIAFRAGLSAAGEPLRTWGNDTLECKTDQLKPAHTIVLYGYGALEIQQAYLLSDRLWHYANFILPEDIG</sequence>
<dbReference type="AlphaFoldDB" id="A0A0C4WI19"/>
<protein>
    <submittedName>
        <fullName evidence="1">Bacteriophage tail protein</fullName>
    </submittedName>
</protein>
<dbReference type="Pfam" id="PF10076">
    <property type="entry name" value="Phage_Mu_Gp48"/>
    <property type="match status" value="1"/>
</dbReference>
<keyword evidence="2" id="KW-1185">Reference proteome</keyword>
<dbReference type="Proteomes" id="UP000068210">
    <property type="component" value="Chromosome"/>
</dbReference>
<dbReference type="EMBL" id="CP010415">
    <property type="protein sequence ID" value="AJE21503.1"/>
    <property type="molecule type" value="Genomic_DNA"/>
</dbReference>
<gene>
    <name evidence="1" type="ORF">Achr_20530</name>
</gene>
<evidence type="ECO:0000313" key="1">
    <source>
        <dbReference type="EMBL" id="AJE21503.1"/>
    </source>
</evidence>
<dbReference type="InterPro" id="IPR018755">
    <property type="entry name" value="Phage_Mu_Gp48"/>
</dbReference>
<dbReference type="KEGG" id="acx:Achr_20530"/>
<organism evidence="1 2">
    <name type="scientific">Azotobacter chroococcum NCIMB 8003</name>
    <dbReference type="NCBI Taxonomy" id="1328314"/>
    <lineage>
        <taxon>Bacteria</taxon>
        <taxon>Pseudomonadati</taxon>
        <taxon>Pseudomonadota</taxon>
        <taxon>Gammaproteobacteria</taxon>
        <taxon>Pseudomonadales</taxon>
        <taxon>Pseudomonadaceae</taxon>
        <taxon>Azotobacter</taxon>
    </lineage>
</organism>
<reference evidence="1 2" key="1">
    <citation type="journal article" date="2015" name="PLoS ONE">
        <title>Azotobacter Genomes: The Genome of Azotobacter chroococcum NCIMB 8003 (ATCC 4412).</title>
        <authorList>
            <person name="Robson R.L."/>
            <person name="Jones R."/>
            <person name="Robson R.M."/>
            <person name="Schwartz A."/>
            <person name="Richardson T.H."/>
        </authorList>
    </citation>
    <scope>NUCLEOTIDE SEQUENCE [LARGE SCALE GENOMIC DNA]</scope>
    <source>
        <strain evidence="1 2">NCIMB 8003</strain>
    </source>
</reference>
<dbReference type="HOGENOM" id="CLU_114463_0_0_6"/>
<dbReference type="RefSeq" id="WP_052263909.1">
    <property type="nucleotide sequence ID" value="NZ_CP010415.1"/>
</dbReference>